<feature type="signal peptide" evidence="1">
    <location>
        <begin position="1"/>
        <end position="19"/>
    </location>
</feature>
<dbReference type="SUPFAM" id="SSF159594">
    <property type="entry name" value="XCC0632-like"/>
    <property type="match status" value="1"/>
</dbReference>
<dbReference type="AlphaFoldDB" id="A0AA35UJX4"/>
<gene>
    <name evidence="2" type="ORF">MCNOR_1208</name>
</gene>
<dbReference type="Proteomes" id="UP001158598">
    <property type="component" value="Chromosome"/>
</dbReference>
<dbReference type="GeneID" id="88222520"/>
<keyword evidence="1" id="KW-0732">Signal</keyword>
<feature type="chain" id="PRO_5041401740" evidence="1">
    <location>
        <begin position="20"/>
        <end position="173"/>
    </location>
</feature>
<accession>A0AA35UJX4</accession>
<reference evidence="2" key="1">
    <citation type="submission" date="2023-03" db="EMBL/GenBank/DDBJ databases">
        <authorList>
            <person name="Pearce D."/>
        </authorList>
    </citation>
    <scope>NUCLEOTIDE SEQUENCE</scope>
    <source>
        <strain evidence="2">Mc</strain>
    </source>
</reference>
<dbReference type="EMBL" id="OX458332">
    <property type="protein sequence ID" value="CAI8781165.1"/>
    <property type="molecule type" value="Genomic_DNA"/>
</dbReference>
<dbReference type="PROSITE" id="PS51257">
    <property type="entry name" value="PROKAR_LIPOPROTEIN"/>
    <property type="match status" value="1"/>
</dbReference>
<protein>
    <submittedName>
        <fullName evidence="2">Cholesterol transport system auxiliary component</fullName>
    </submittedName>
</protein>
<dbReference type="Gene3D" id="3.40.50.10610">
    <property type="entry name" value="ABC-type transport auxiliary lipoprotein component"/>
    <property type="match status" value="1"/>
</dbReference>
<evidence type="ECO:0000313" key="2">
    <source>
        <dbReference type="EMBL" id="CAI8781165.1"/>
    </source>
</evidence>
<dbReference type="RefSeq" id="WP_228370242.1">
    <property type="nucleotide sequence ID" value="NZ_CP079096.1"/>
</dbReference>
<organism evidence="2 3">
    <name type="scientific">Methylococcus capsulatus</name>
    <dbReference type="NCBI Taxonomy" id="414"/>
    <lineage>
        <taxon>Bacteria</taxon>
        <taxon>Pseudomonadati</taxon>
        <taxon>Pseudomonadota</taxon>
        <taxon>Gammaproteobacteria</taxon>
        <taxon>Methylococcales</taxon>
        <taxon>Methylococcaceae</taxon>
        <taxon>Methylococcus</taxon>
    </lineage>
</organism>
<sequence>MMRRLSWTLMLSLATSACSLLPERPPQPALHDFGAAGAAAPAPWSSVDVDAPEWLRNDRLQYRLLYAKPTELRSYTLDRWIAPPSELLEQRLKAGRSANGYRLHIELQAFEQVFERPGSSHVMIRLRAETPADTETFQFDQPTASPDAAGAVQAFAQAVDRAVAQLRAWRPAN</sequence>
<name>A0AA35UJX4_METCP</name>
<evidence type="ECO:0000313" key="3">
    <source>
        <dbReference type="Proteomes" id="UP001158598"/>
    </source>
</evidence>
<evidence type="ECO:0000256" key="1">
    <source>
        <dbReference type="SAM" id="SignalP"/>
    </source>
</evidence>
<proteinExistence type="predicted"/>